<keyword evidence="3" id="KW-0863">Zinc-finger</keyword>
<evidence type="ECO:0000256" key="5">
    <source>
        <dbReference type="SAM" id="MobiDB-lite"/>
    </source>
</evidence>
<proteinExistence type="predicted"/>
<feature type="compositionally biased region" description="Basic and acidic residues" evidence="5">
    <location>
        <begin position="303"/>
        <end position="319"/>
    </location>
</feature>
<sequence>MAAQMQCDQPHVHFESWRNSPANASKPCPGRVSSVPGLSDIDMDIAPPHSISELEYLAPPVALKDSTLETTHFPSSSFLLSPVTRPASPASSSSSLDSIGMPSTIVSFGSHSGIAPDFQVVRSHEDLMRINSLERQVCSNYVCCGVHLADFHALINHFESKHISLVAPNGKRIYPPERLKASTSQNSSASIENRSSLPSFRSPLPSTPSSSRSSSVESSTPPPTTPTGLSLDPFSSNIGQPILEYSPYLGLALSFGPEKDAAPHPFANDMVISAFGPEYDFSKDYARYERCFTDRVAQLRRQQQKEQEQLREDLERASEEEPVAVPPPSGVSHTPSPSPRPSADSSGVVNSIPAPSQAPVEPSSEKEPRDHEICGVDAPKTNNGGKVAKPRAKSAAAGSNPVSTTGRKRDKNFKCPHQGCTKSYLNPNGLKYHLEKGTCKFDDRGNDASESSSSESAMGSAAESSSPSSGTATPVETEPKPLAPSPPSVSTKVASPASTSFAYQYPNIAPAHVAGMFGPFDASMTPQQVYQSIMRHAATIPSFKVSPTATFSAEPVIHAPIPTRPISVPLCCDSEDAGVQIVPPTSGHPAAEIPTALSTMQAQNISSGVSFTAAAYASILPGGAPTVIPSL</sequence>
<comment type="caution">
    <text evidence="6">The sequence shown here is derived from an EMBL/GenBank/DDBJ whole genome shotgun (WGS) entry which is preliminary data.</text>
</comment>
<evidence type="ECO:0000256" key="1">
    <source>
        <dbReference type="ARBA" id="ARBA00022723"/>
    </source>
</evidence>
<keyword evidence="7" id="KW-1185">Reference proteome</keyword>
<feature type="region of interest" description="Disordered" evidence="5">
    <location>
        <begin position="303"/>
        <end position="420"/>
    </location>
</feature>
<feature type="region of interest" description="Disordered" evidence="5">
    <location>
        <begin position="178"/>
        <end position="233"/>
    </location>
</feature>
<dbReference type="GO" id="GO:0005634">
    <property type="term" value="C:nucleus"/>
    <property type="evidence" value="ECO:0007669"/>
    <property type="project" value="TreeGrafter"/>
</dbReference>
<evidence type="ECO:0000313" key="6">
    <source>
        <dbReference type="EMBL" id="KAF6755374.1"/>
    </source>
</evidence>
<evidence type="ECO:0000256" key="4">
    <source>
        <dbReference type="ARBA" id="ARBA00022833"/>
    </source>
</evidence>
<keyword evidence="4" id="KW-0862">Zinc</keyword>
<keyword evidence="2" id="KW-0677">Repeat</keyword>
<feature type="compositionally biased region" description="Low complexity" evidence="5">
    <location>
        <begin position="448"/>
        <end position="469"/>
    </location>
</feature>
<name>A0A8H6M737_9AGAR</name>
<dbReference type="PANTHER" id="PTHR23057:SF0">
    <property type="entry name" value="JUXTAPOSED WITH ANOTHER ZINC FINGER PROTEIN 1"/>
    <property type="match status" value="1"/>
</dbReference>
<evidence type="ECO:0000313" key="7">
    <source>
        <dbReference type="Proteomes" id="UP000521943"/>
    </source>
</evidence>
<feature type="compositionally biased region" description="Polar residues" evidence="5">
    <location>
        <begin position="181"/>
        <end position="193"/>
    </location>
</feature>
<dbReference type="InterPro" id="IPR051580">
    <property type="entry name" value="ZnF-Chromatin_assoc"/>
</dbReference>
<feature type="region of interest" description="Disordered" evidence="5">
    <location>
        <begin position="445"/>
        <end position="493"/>
    </location>
</feature>
<gene>
    <name evidence="6" type="ORF">DFP72DRAFT_339979</name>
</gene>
<organism evidence="6 7">
    <name type="scientific">Ephemerocybe angulata</name>
    <dbReference type="NCBI Taxonomy" id="980116"/>
    <lineage>
        <taxon>Eukaryota</taxon>
        <taxon>Fungi</taxon>
        <taxon>Dikarya</taxon>
        <taxon>Basidiomycota</taxon>
        <taxon>Agaricomycotina</taxon>
        <taxon>Agaricomycetes</taxon>
        <taxon>Agaricomycetidae</taxon>
        <taxon>Agaricales</taxon>
        <taxon>Agaricineae</taxon>
        <taxon>Psathyrellaceae</taxon>
        <taxon>Ephemerocybe</taxon>
    </lineage>
</organism>
<evidence type="ECO:0000256" key="3">
    <source>
        <dbReference type="ARBA" id="ARBA00022771"/>
    </source>
</evidence>
<accession>A0A8H6M737</accession>
<protein>
    <recommendedName>
        <fullName evidence="8">C2H2-type domain-containing protein</fullName>
    </recommendedName>
</protein>
<evidence type="ECO:0000256" key="2">
    <source>
        <dbReference type="ARBA" id="ARBA00022737"/>
    </source>
</evidence>
<dbReference type="EMBL" id="JACGCI010000030">
    <property type="protein sequence ID" value="KAF6755374.1"/>
    <property type="molecule type" value="Genomic_DNA"/>
</dbReference>
<dbReference type="PANTHER" id="PTHR23057">
    <property type="entry name" value="JUXTAPOSED WITH ANOTHER ZINC FINGER PROTEIN 1"/>
    <property type="match status" value="1"/>
</dbReference>
<dbReference type="AlphaFoldDB" id="A0A8H6M737"/>
<feature type="compositionally biased region" description="Low complexity" evidence="5">
    <location>
        <begin position="194"/>
        <end position="219"/>
    </location>
</feature>
<evidence type="ECO:0008006" key="8">
    <source>
        <dbReference type="Google" id="ProtNLM"/>
    </source>
</evidence>
<dbReference type="Gene3D" id="3.30.160.60">
    <property type="entry name" value="Classic Zinc Finger"/>
    <property type="match status" value="1"/>
</dbReference>
<reference evidence="6 7" key="1">
    <citation type="submission" date="2020-07" db="EMBL/GenBank/DDBJ databases">
        <title>Comparative genomics of pyrophilous fungi reveals a link between fire events and developmental genes.</title>
        <authorList>
            <consortium name="DOE Joint Genome Institute"/>
            <person name="Steindorff A.S."/>
            <person name="Carver A."/>
            <person name="Calhoun S."/>
            <person name="Stillman K."/>
            <person name="Liu H."/>
            <person name="Lipzen A."/>
            <person name="Pangilinan J."/>
            <person name="Labutti K."/>
            <person name="Bruns T.D."/>
            <person name="Grigoriev I.V."/>
        </authorList>
    </citation>
    <scope>NUCLEOTIDE SEQUENCE [LARGE SCALE GENOMIC DNA]</scope>
    <source>
        <strain evidence="6 7">CBS 144469</strain>
    </source>
</reference>
<dbReference type="Proteomes" id="UP000521943">
    <property type="component" value="Unassembled WGS sequence"/>
</dbReference>
<feature type="compositionally biased region" description="Basic and acidic residues" evidence="5">
    <location>
        <begin position="363"/>
        <end position="374"/>
    </location>
</feature>
<dbReference type="GO" id="GO:0008270">
    <property type="term" value="F:zinc ion binding"/>
    <property type="evidence" value="ECO:0007669"/>
    <property type="project" value="UniProtKB-KW"/>
</dbReference>
<dbReference type="OrthoDB" id="3269380at2759"/>
<keyword evidence="1" id="KW-0479">Metal-binding</keyword>